<dbReference type="GO" id="GO:0072583">
    <property type="term" value="P:clathrin-dependent endocytosis"/>
    <property type="evidence" value="ECO:0007669"/>
    <property type="project" value="TreeGrafter"/>
</dbReference>
<dbReference type="PANTHER" id="PTHR23172">
    <property type="entry name" value="AUXILIN/CYCLIN G-ASSOCIATED KINASE-RELATED"/>
    <property type="match status" value="1"/>
</dbReference>
<dbReference type="PANTHER" id="PTHR23172:SF87">
    <property type="entry name" value="CHAPERONE DNAJ-DOMAIN SUPERFAMILY PROTEIN"/>
    <property type="match status" value="1"/>
</dbReference>
<evidence type="ECO:0000313" key="1">
    <source>
        <dbReference type="EMBL" id="KAK9150921.1"/>
    </source>
</evidence>
<dbReference type="Proteomes" id="UP001420932">
    <property type="component" value="Unassembled WGS sequence"/>
</dbReference>
<proteinExistence type="predicted"/>
<accession>A0AAP0KE13</accession>
<protein>
    <submittedName>
        <fullName evidence="1">Uncharacterized protein</fullName>
    </submittedName>
</protein>
<gene>
    <name evidence="1" type="ORF">Syun_009230</name>
</gene>
<dbReference type="GO" id="GO:0072318">
    <property type="term" value="P:clathrin coat disassembly"/>
    <property type="evidence" value="ECO:0007669"/>
    <property type="project" value="TreeGrafter"/>
</dbReference>
<organism evidence="1 2">
    <name type="scientific">Stephania yunnanensis</name>
    <dbReference type="NCBI Taxonomy" id="152371"/>
    <lineage>
        <taxon>Eukaryota</taxon>
        <taxon>Viridiplantae</taxon>
        <taxon>Streptophyta</taxon>
        <taxon>Embryophyta</taxon>
        <taxon>Tracheophyta</taxon>
        <taxon>Spermatophyta</taxon>
        <taxon>Magnoliopsida</taxon>
        <taxon>Ranunculales</taxon>
        <taxon>Menispermaceae</taxon>
        <taxon>Menispermoideae</taxon>
        <taxon>Cissampelideae</taxon>
        <taxon>Stephania</taxon>
    </lineage>
</organism>
<dbReference type="GO" id="GO:0031982">
    <property type="term" value="C:vesicle"/>
    <property type="evidence" value="ECO:0007669"/>
    <property type="project" value="TreeGrafter"/>
</dbReference>
<comment type="caution">
    <text evidence="1">The sequence shown here is derived from an EMBL/GenBank/DDBJ whole genome shotgun (WGS) entry which is preliminary data.</text>
</comment>
<reference evidence="1 2" key="1">
    <citation type="submission" date="2024-01" db="EMBL/GenBank/DDBJ databases">
        <title>Genome assemblies of Stephania.</title>
        <authorList>
            <person name="Yang L."/>
        </authorList>
    </citation>
    <scope>NUCLEOTIDE SEQUENCE [LARGE SCALE GENOMIC DNA]</scope>
    <source>
        <strain evidence="1">YNDBR</strain>
        <tissue evidence="1">Leaf</tissue>
    </source>
</reference>
<sequence length="122" mass="13203">MADLSRSRPPPQPSATTALSKKAFAASKNVYQDVFGGPPKFGLPNLSSKIDDYAEIFSGYHASRGSSIPFLDLPDVDFAVLYEELFAEPAGVDGVESSSEDVWYVVKQGESKRPEASNLSKK</sequence>
<evidence type="ECO:0000313" key="2">
    <source>
        <dbReference type="Proteomes" id="UP001420932"/>
    </source>
</evidence>
<dbReference type="EMBL" id="JBBNAF010000004">
    <property type="protein sequence ID" value="KAK9150921.1"/>
    <property type="molecule type" value="Genomic_DNA"/>
</dbReference>
<dbReference type="GO" id="GO:0030276">
    <property type="term" value="F:clathrin binding"/>
    <property type="evidence" value="ECO:0007669"/>
    <property type="project" value="TreeGrafter"/>
</dbReference>
<name>A0AAP0KE13_9MAGN</name>
<keyword evidence="2" id="KW-1185">Reference proteome</keyword>
<dbReference type="GO" id="GO:0005737">
    <property type="term" value="C:cytoplasm"/>
    <property type="evidence" value="ECO:0007669"/>
    <property type="project" value="TreeGrafter"/>
</dbReference>
<dbReference type="AlphaFoldDB" id="A0AAP0KE13"/>